<evidence type="ECO:0000256" key="1">
    <source>
        <dbReference type="SAM" id="MobiDB-lite"/>
    </source>
</evidence>
<reference evidence="2 3" key="1">
    <citation type="submission" date="2014-04" db="EMBL/GenBank/DDBJ databases">
        <authorList>
            <consortium name="DOE Joint Genome Institute"/>
            <person name="Kuo A."/>
            <person name="Zuccaro A."/>
            <person name="Kohler A."/>
            <person name="Nagy L.G."/>
            <person name="Floudas D."/>
            <person name="Copeland A."/>
            <person name="Barry K.W."/>
            <person name="Cichocki N."/>
            <person name="Veneault-Fourrey C."/>
            <person name="LaButti K."/>
            <person name="Lindquist E.A."/>
            <person name="Lipzen A."/>
            <person name="Lundell T."/>
            <person name="Morin E."/>
            <person name="Murat C."/>
            <person name="Sun H."/>
            <person name="Tunlid A."/>
            <person name="Henrissat B."/>
            <person name="Grigoriev I.V."/>
            <person name="Hibbett D.S."/>
            <person name="Martin F."/>
            <person name="Nordberg H.P."/>
            <person name="Cantor M.N."/>
            <person name="Hua S.X."/>
        </authorList>
    </citation>
    <scope>NUCLEOTIDE SEQUENCE [LARGE SCALE GENOMIC DNA]</scope>
    <source>
        <strain evidence="2 3">MAFF 305830</strain>
    </source>
</reference>
<accession>A0A0C2XRT3</accession>
<protein>
    <submittedName>
        <fullName evidence="2">Uncharacterized protein</fullName>
    </submittedName>
</protein>
<dbReference type="AlphaFoldDB" id="A0A0C2XRT3"/>
<proteinExistence type="predicted"/>
<keyword evidence="3" id="KW-1185">Reference proteome</keyword>
<gene>
    <name evidence="2" type="ORF">M408DRAFT_235346</name>
</gene>
<name>A0A0C2XRT3_SERVB</name>
<dbReference type="Proteomes" id="UP000054097">
    <property type="component" value="Unassembled WGS sequence"/>
</dbReference>
<sequence length="98" mass="10786">MPRGSLEMLNSDLSSSSVYSRHYTRHSRAPSAAALAILALVATPATASPIPLLDFLYPSFYISSSPSTSPGGHRAPNRRRPERERQTWTSGKQPYNIK</sequence>
<evidence type="ECO:0000313" key="3">
    <source>
        <dbReference type="Proteomes" id="UP000054097"/>
    </source>
</evidence>
<feature type="compositionally biased region" description="Polar residues" evidence="1">
    <location>
        <begin position="87"/>
        <end position="98"/>
    </location>
</feature>
<feature type="region of interest" description="Disordered" evidence="1">
    <location>
        <begin position="63"/>
        <end position="98"/>
    </location>
</feature>
<dbReference type="EMBL" id="KN824281">
    <property type="protein sequence ID" value="KIM31587.1"/>
    <property type="molecule type" value="Genomic_DNA"/>
</dbReference>
<dbReference type="HOGENOM" id="CLU_2334951_0_0_1"/>
<evidence type="ECO:0000313" key="2">
    <source>
        <dbReference type="EMBL" id="KIM31587.1"/>
    </source>
</evidence>
<organism evidence="2 3">
    <name type="scientific">Serendipita vermifera MAFF 305830</name>
    <dbReference type="NCBI Taxonomy" id="933852"/>
    <lineage>
        <taxon>Eukaryota</taxon>
        <taxon>Fungi</taxon>
        <taxon>Dikarya</taxon>
        <taxon>Basidiomycota</taxon>
        <taxon>Agaricomycotina</taxon>
        <taxon>Agaricomycetes</taxon>
        <taxon>Sebacinales</taxon>
        <taxon>Serendipitaceae</taxon>
        <taxon>Serendipita</taxon>
    </lineage>
</organism>
<reference evidence="3" key="2">
    <citation type="submission" date="2015-01" db="EMBL/GenBank/DDBJ databases">
        <title>Evolutionary Origins and Diversification of the Mycorrhizal Mutualists.</title>
        <authorList>
            <consortium name="DOE Joint Genome Institute"/>
            <consortium name="Mycorrhizal Genomics Consortium"/>
            <person name="Kohler A."/>
            <person name="Kuo A."/>
            <person name="Nagy L.G."/>
            <person name="Floudas D."/>
            <person name="Copeland A."/>
            <person name="Barry K.W."/>
            <person name="Cichocki N."/>
            <person name="Veneault-Fourrey C."/>
            <person name="LaButti K."/>
            <person name="Lindquist E.A."/>
            <person name="Lipzen A."/>
            <person name="Lundell T."/>
            <person name="Morin E."/>
            <person name="Murat C."/>
            <person name="Riley R."/>
            <person name="Ohm R."/>
            <person name="Sun H."/>
            <person name="Tunlid A."/>
            <person name="Henrissat B."/>
            <person name="Grigoriev I.V."/>
            <person name="Hibbett D.S."/>
            <person name="Martin F."/>
        </authorList>
    </citation>
    <scope>NUCLEOTIDE SEQUENCE [LARGE SCALE GENOMIC DNA]</scope>
    <source>
        <strain evidence="3">MAFF 305830</strain>
    </source>
</reference>